<evidence type="ECO:0000259" key="5">
    <source>
        <dbReference type="PROSITE" id="PS50932"/>
    </source>
</evidence>
<proteinExistence type="predicted"/>
<evidence type="ECO:0000256" key="3">
    <source>
        <dbReference type="ARBA" id="ARBA00023125"/>
    </source>
</evidence>
<keyword evidence="1" id="KW-0678">Repressor</keyword>
<dbReference type="PANTHER" id="PTHR30146">
    <property type="entry name" value="LACI-RELATED TRANSCRIPTIONAL REPRESSOR"/>
    <property type="match status" value="1"/>
</dbReference>
<dbReference type="Gene3D" id="1.10.260.40">
    <property type="entry name" value="lambda repressor-like DNA-binding domains"/>
    <property type="match status" value="1"/>
</dbReference>
<dbReference type="PANTHER" id="PTHR30146:SF95">
    <property type="entry name" value="RIBOSE OPERON REPRESSOR"/>
    <property type="match status" value="1"/>
</dbReference>
<reference evidence="6" key="1">
    <citation type="submission" date="2024-06" db="EMBL/GenBank/DDBJ databases">
        <title>Methylostella associata gen. nov., sp. nov., a novel Ancalomicrobiaceae-affiliated facultatively methylotrophic bacteria that feed on methanotrophs of the genus Methylococcus.</title>
        <authorList>
            <person name="Saltykova V."/>
            <person name="Danilova O.V."/>
            <person name="Oshkin I.Y."/>
            <person name="Belova S.E."/>
            <person name="Pimenov N.V."/>
            <person name="Dedysh S.N."/>
        </authorList>
    </citation>
    <scope>NUCLEOTIDE SEQUENCE</scope>
    <source>
        <strain evidence="6">S20</strain>
    </source>
</reference>
<dbReference type="KEGG" id="mflg:ABS361_05685"/>
<dbReference type="RefSeq" id="WP_407050852.1">
    <property type="nucleotide sequence ID" value="NZ_CP158568.1"/>
</dbReference>
<keyword evidence="2" id="KW-0805">Transcription regulation</keyword>
<dbReference type="InterPro" id="IPR000843">
    <property type="entry name" value="HTH_LacI"/>
</dbReference>
<keyword evidence="3" id="KW-0238">DNA-binding</keyword>
<dbReference type="AlphaFoldDB" id="A0AAU7XFN0"/>
<keyword evidence="4" id="KW-0804">Transcription</keyword>
<evidence type="ECO:0000256" key="1">
    <source>
        <dbReference type="ARBA" id="ARBA00022491"/>
    </source>
</evidence>
<dbReference type="GO" id="GO:0003700">
    <property type="term" value="F:DNA-binding transcription factor activity"/>
    <property type="evidence" value="ECO:0007669"/>
    <property type="project" value="TreeGrafter"/>
</dbReference>
<dbReference type="Gene3D" id="3.40.50.2300">
    <property type="match status" value="2"/>
</dbReference>
<gene>
    <name evidence="6" type="ORF">ABS361_05685</name>
</gene>
<protein>
    <submittedName>
        <fullName evidence="6">Substrate-binding domain-containing protein</fullName>
    </submittedName>
</protein>
<evidence type="ECO:0000313" key="6">
    <source>
        <dbReference type="EMBL" id="XBY45756.1"/>
    </source>
</evidence>
<name>A0AAU7XFN0_9HYPH</name>
<dbReference type="Pfam" id="PF13377">
    <property type="entry name" value="Peripla_BP_3"/>
    <property type="match status" value="1"/>
</dbReference>
<evidence type="ECO:0000256" key="2">
    <source>
        <dbReference type="ARBA" id="ARBA00023015"/>
    </source>
</evidence>
<dbReference type="SUPFAM" id="SSF53822">
    <property type="entry name" value="Periplasmic binding protein-like I"/>
    <property type="match status" value="1"/>
</dbReference>
<evidence type="ECO:0000256" key="4">
    <source>
        <dbReference type="ARBA" id="ARBA00023163"/>
    </source>
</evidence>
<dbReference type="SMART" id="SM00354">
    <property type="entry name" value="HTH_LACI"/>
    <property type="match status" value="1"/>
</dbReference>
<dbReference type="Pfam" id="PF00356">
    <property type="entry name" value="LacI"/>
    <property type="match status" value="1"/>
</dbReference>
<dbReference type="PROSITE" id="PS50932">
    <property type="entry name" value="HTH_LACI_2"/>
    <property type="match status" value="1"/>
</dbReference>
<dbReference type="SUPFAM" id="SSF47413">
    <property type="entry name" value="lambda repressor-like DNA-binding domains"/>
    <property type="match status" value="1"/>
</dbReference>
<sequence>MTGSKDADETIGAGRRDRPAFVGAREVAIRAGVSRSAVSRVFTPGASVSEETRRRVLDAAAALGYHVNHLARGLISRSTGIVCLIVADLETPQQARLLRALTVELQAIGKVAMVLSTDGRGEAGEAVLRQSLHYRADGTVVVSGTPAETVIRTCLDNGQRMVLINRDDRIDGPHNIRLDNATVARAALQAFVRGGCRRLAVVDTGNPTPSLIERETAFVAAARDLGLDVAVVREGAVARYEDGVAAGRRLFTASTRPDAVFCVNDILACGVMDAARREFGLRVPEDVSVIGCDNIRQSDWLSYQLTTFDQPIDAIVARTVELLGDDAPETPLRVVLPPTLVWRRSVRVPGTP</sequence>
<dbReference type="CDD" id="cd06278">
    <property type="entry name" value="PBP1_LacI-like"/>
    <property type="match status" value="1"/>
</dbReference>
<accession>A0AAU7XFN0</accession>
<organism evidence="6">
    <name type="scientific">Methyloraptor flagellatus</name>
    <dbReference type="NCBI Taxonomy" id="3162530"/>
    <lineage>
        <taxon>Bacteria</taxon>
        <taxon>Pseudomonadati</taxon>
        <taxon>Pseudomonadota</taxon>
        <taxon>Alphaproteobacteria</taxon>
        <taxon>Hyphomicrobiales</taxon>
        <taxon>Ancalomicrobiaceae</taxon>
        <taxon>Methyloraptor</taxon>
    </lineage>
</organism>
<dbReference type="InterPro" id="IPR010982">
    <property type="entry name" value="Lambda_DNA-bd_dom_sf"/>
</dbReference>
<dbReference type="EMBL" id="CP158568">
    <property type="protein sequence ID" value="XBY45756.1"/>
    <property type="molecule type" value="Genomic_DNA"/>
</dbReference>
<dbReference type="InterPro" id="IPR046335">
    <property type="entry name" value="LacI/GalR-like_sensor"/>
</dbReference>
<dbReference type="CDD" id="cd01392">
    <property type="entry name" value="HTH_LacI"/>
    <property type="match status" value="1"/>
</dbReference>
<feature type="domain" description="HTH lacI-type" evidence="5">
    <location>
        <begin position="22"/>
        <end position="76"/>
    </location>
</feature>
<dbReference type="InterPro" id="IPR028082">
    <property type="entry name" value="Peripla_BP_I"/>
</dbReference>
<dbReference type="GO" id="GO:0000976">
    <property type="term" value="F:transcription cis-regulatory region binding"/>
    <property type="evidence" value="ECO:0007669"/>
    <property type="project" value="TreeGrafter"/>
</dbReference>